<evidence type="ECO:0000313" key="11">
    <source>
        <dbReference type="EMBL" id="SDO01606.1"/>
    </source>
</evidence>
<dbReference type="PROSITE" id="PS00632">
    <property type="entry name" value="RIBOSOMAL_S4"/>
    <property type="match status" value="1"/>
</dbReference>
<keyword evidence="2 7" id="KW-0699">rRNA-binding</keyword>
<feature type="domain" description="RNA-binding S4" evidence="9">
    <location>
        <begin position="98"/>
        <end position="162"/>
    </location>
</feature>
<dbReference type="STRING" id="206665.SAMN04488516_11631"/>
<evidence type="ECO:0000256" key="6">
    <source>
        <dbReference type="ARBA" id="ARBA00035254"/>
    </source>
</evidence>
<organism evidence="11 12">
    <name type="scientific">Desulfonauticus submarinus</name>
    <dbReference type="NCBI Taxonomy" id="206665"/>
    <lineage>
        <taxon>Bacteria</taxon>
        <taxon>Pseudomonadati</taxon>
        <taxon>Thermodesulfobacteriota</taxon>
        <taxon>Desulfovibrionia</taxon>
        <taxon>Desulfovibrionales</taxon>
        <taxon>Desulfonauticaceae</taxon>
        <taxon>Desulfonauticus</taxon>
    </lineage>
</organism>
<dbReference type="PROSITE" id="PS50889">
    <property type="entry name" value="S4"/>
    <property type="match status" value="1"/>
</dbReference>
<dbReference type="GO" id="GO:0019843">
    <property type="term" value="F:rRNA binding"/>
    <property type="evidence" value="ECO:0007669"/>
    <property type="project" value="UniProtKB-UniRule"/>
</dbReference>
<dbReference type="Gene3D" id="1.10.1050.10">
    <property type="entry name" value="Ribosomal Protein S4 Delta 41, Chain A, domain 1"/>
    <property type="match status" value="1"/>
</dbReference>
<dbReference type="SMART" id="SM01390">
    <property type="entry name" value="Ribosomal_S4"/>
    <property type="match status" value="1"/>
</dbReference>
<dbReference type="InterPro" id="IPR001912">
    <property type="entry name" value="Ribosomal_uS4_N"/>
</dbReference>
<dbReference type="InterPro" id="IPR002942">
    <property type="entry name" value="S4_RNA-bd"/>
</dbReference>
<keyword evidence="4 7" id="KW-0689">Ribosomal protein</keyword>
<evidence type="ECO:0000256" key="5">
    <source>
        <dbReference type="ARBA" id="ARBA00023274"/>
    </source>
</evidence>
<dbReference type="Proteomes" id="UP000199602">
    <property type="component" value="Unassembled WGS sequence"/>
</dbReference>
<evidence type="ECO:0000256" key="8">
    <source>
        <dbReference type="RuleBase" id="RU003699"/>
    </source>
</evidence>
<dbReference type="AlphaFoldDB" id="A0A1H0G403"/>
<dbReference type="EMBL" id="FNIN01000016">
    <property type="protein sequence ID" value="SDO01606.1"/>
    <property type="molecule type" value="Genomic_DNA"/>
</dbReference>
<dbReference type="Pfam" id="PF01479">
    <property type="entry name" value="S4"/>
    <property type="match status" value="1"/>
</dbReference>
<comment type="similarity">
    <text evidence="1 7 8">Belongs to the universal ribosomal protein uS4 family.</text>
</comment>
<dbReference type="PANTHER" id="PTHR11831">
    <property type="entry name" value="30S 40S RIBOSOMAL PROTEIN"/>
    <property type="match status" value="1"/>
</dbReference>
<dbReference type="SMART" id="SM00363">
    <property type="entry name" value="S4"/>
    <property type="match status" value="1"/>
</dbReference>
<dbReference type="HAMAP" id="MF_01306_B">
    <property type="entry name" value="Ribosomal_uS4_B"/>
    <property type="match status" value="1"/>
</dbReference>
<comment type="function">
    <text evidence="7">One of the primary rRNA binding proteins, it binds directly to 16S rRNA where it nucleates assembly of the body of the 30S subunit.</text>
</comment>
<dbReference type="Pfam" id="PF00163">
    <property type="entry name" value="Ribosomal_S4"/>
    <property type="match status" value="1"/>
</dbReference>
<dbReference type="GO" id="GO:0006412">
    <property type="term" value="P:translation"/>
    <property type="evidence" value="ECO:0007669"/>
    <property type="project" value="UniProtKB-UniRule"/>
</dbReference>
<name>A0A1H0G403_9BACT</name>
<evidence type="ECO:0000256" key="3">
    <source>
        <dbReference type="ARBA" id="ARBA00022884"/>
    </source>
</evidence>
<dbReference type="Gene3D" id="3.10.290.10">
    <property type="entry name" value="RNA-binding S4 domain"/>
    <property type="match status" value="1"/>
</dbReference>
<keyword evidence="3 7" id="KW-0694">RNA-binding</keyword>
<dbReference type="GO" id="GO:0003735">
    <property type="term" value="F:structural constituent of ribosome"/>
    <property type="evidence" value="ECO:0007669"/>
    <property type="project" value="InterPro"/>
</dbReference>
<dbReference type="SUPFAM" id="SSF55174">
    <property type="entry name" value="Alpha-L RNA-binding motif"/>
    <property type="match status" value="1"/>
</dbReference>
<evidence type="ECO:0000256" key="7">
    <source>
        <dbReference type="HAMAP-Rule" id="MF_01306"/>
    </source>
</evidence>
<dbReference type="InterPro" id="IPR022801">
    <property type="entry name" value="Ribosomal_uS4"/>
</dbReference>
<evidence type="ECO:0000256" key="1">
    <source>
        <dbReference type="ARBA" id="ARBA00007465"/>
    </source>
</evidence>
<dbReference type="RefSeq" id="WP_092066452.1">
    <property type="nucleotide sequence ID" value="NZ_FNIN01000016.1"/>
</dbReference>
<dbReference type="InterPro" id="IPR036986">
    <property type="entry name" value="S4_RNA-bd_sf"/>
</dbReference>
<dbReference type="OrthoDB" id="9803672at2"/>
<dbReference type="GO" id="GO:0042274">
    <property type="term" value="P:ribosomal small subunit biogenesis"/>
    <property type="evidence" value="ECO:0007669"/>
    <property type="project" value="TreeGrafter"/>
</dbReference>
<dbReference type="InterPro" id="IPR018079">
    <property type="entry name" value="Ribosomal_uS4_CS"/>
</dbReference>
<dbReference type="FunFam" id="1.10.1050.10:FF:000001">
    <property type="entry name" value="30S ribosomal protein S4"/>
    <property type="match status" value="1"/>
</dbReference>
<keyword evidence="5 7" id="KW-0687">Ribonucleoprotein</keyword>
<dbReference type="FunFam" id="3.10.290.10:FF:000001">
    <property type="entry name" value="30S ribosomal protein S4"/>
    <property type="match status" value="1"/>
</dbReference>
<evidence type="ECO:0000259" key="10">
    <source>
        <dbReference type="SMART" id="SM01390"/>
    </source>
</evidence>
<reference evidence="11 12" key="1">
    <citation type="submission" date="2016-10" db="EMBL/GenBank/DDBJ databases">
        <authorList>
            <person name="de Groot N.N."/>
        </authorList>
    </citation>
    <scope>NUCLEOTIDE SEQUENCE [LARGE SCALE GENOMIC DNA]</scope>
    <source>
        <strain evidence="11 12">DSM 15269</strain>
    </source>
</reference>
<dbReference type="GO" id="GO:0015935">
    <property type="term" value="C:small ribosomal subunit"/>
    <property type="evidence" value="ECO:0007669"/>
    <property type="project" value="InterPro"/>
</dbReference>
<comment type="function">
    <text evidence="7">With S5 and S12 plays an important role in translational accuracy.</text>
</comment>
<dbReference type="CDD" id="cd00165">
    <property type="entry name" value="S4"/>
    <property type="match status" value="1"/>
</dbReference>
<evidence type="ECO:0000256" key="4">
    <source>
        <dbReference type="ARBA" id="ARBA00022980"/>
    </source>
</evidence>
<dbReference type="PANTHER" id="PTHR11831:SF4">
    <property type="entry name" value="SMALL RIBOSOMAL SUBUNIT PROTEIN US4M"/>
    <property type="match status" value="1"/>
</dbReference>
<sequence>MARYREARCRLCRREGTKLFLKGDRCFTDKCAFERRPFAPGMHGRMRKKLTDYAIQLREKQKVKRLYGVLERQFKNYFKEAARQKGATGANLLILLERRLDNVVYRLGFAESRTQARQLIRHGHFLVNGKKVDIPSFLVRENDVVEVKAKSKEKLIFKNALETLARKGIPGWLEVDENSLKGVVKAMPTREDITFPINEQLIVELYSK</sequence>
<dbReference type="NCBIfam" id="NF003717">
    <property type="entry name" value="PRK05327.1"/>
    <property type="match status" value="1"/>
</dbReference>
<accession>A0A1H0G403</accession>
<protein>
    <recommendedName>
        <fullName evidence="6 7">Small ribosomal subunit protein uS4</fullName>
    </recommendedName>
</protein>
<proteinExistence type="inferred from homology"/>
<dbReference type="NCBIfam" id="TIGR01017">
    <property type="entry name" value="rpsD_bact"/>
    <property type="match status" value="1"/>
</dbReference>
<evidence type="ECO:0000256" key="2">
    <source>
        <dbReference type="ARBA" id="ARBA00022730"/>
    </source>
</evidence>
<evidence type="ECO:0000313" key="12">
    <source>
        <dbReference type="Proteomes" id="UP000199602"/>
    </source>
</evidence>
<dbReference type="InterPro" id="IPR005709">
    <property type="entry name" value="Ribosomal_uS4_bac-type"/>
</dbReference>
<gene>
    <name evidence="7" type="primary">rpsD</name>
    <name evidence="11" type="ORF">SAMN04488516_11631</name>
</gene>
<comment type="subunit">
    <text evidence="7">Part of the 30S ribosomal subunit. Contacts protein S5. The interaction surface between S4 and S5 is involved in control of translational fidelity.</text>
</comment>
<feature type="domain" description="Small ribosomal subunit protein uS4 N-terminal" evidence="10">
    <location>
        <begin position="3"/>
        <end position="97"/>
    </location>
</feature>
<evidence type="ECO:0000259" key="9">
    <source>
        <dbReference type="SMART" id="SM00363"/>
    </source>
</evidence>
<keyword evidence="12" id="KW-1185">Reference proteome</keyword>